<sequence>MAGICESLLKADIIVDCDNIVTKGFEEDGIIINRKHVDFAKTVFGDTKNVIKTLVLKSGMKGYSVACPGATPFTGTKTSLSKGTYKNKWDSELPIVVLDNGPEVCENVIEGLADGSFVVILKNKHKGVDGKSEYQVYGYYQGLSAETGENDKYSEDTDGGWLITLKETGSPKAAMFYFNTDASTTATQLETLKIAVAA</sequence>
<dbReference type="Proteomes" id="UP000448877">
    <property type="component" value="Unassembled WGS sequence"/>
</dbReference>
<dbReference type="AlphaFoldDB" id="A0A642PPD6"/>
<dbReference type="RefSeq" id="WP_149920561.1">
    <property type="nucleotide sequence ID" value="NZ_CP072251.1"/>
</dbReference>
<gene>
    <name evidence="1" type="ORF">F2Y81_24830</name>
</gene>
<organism evidence="1 2">
    <name type="scientific">Bacteroides cellulosilyticus</name>
    <dbReference type="NCBI Taxonomy" id="246787"/>
    <lineage>
        <taxon>Bacteria</taxon>
        <taxon>Pseudomonadati</taxon>
        <taxon>Bacteroidota</taxon>
        <taxon>Bacteroidia</taxon>
        <taxon>Bacteroidales</taxon>
        <taxon>Bacteroidaceae</taxon>
        <taxon>Bacteroides</taxon>
    </lineage>
</organism>
<evidence type="ECO:0000313" key="1">
    <source>
        <dbReference type="EMBL" id="KAA5412707.1"/>
    </source>
</evidence>
<dbReference type="EMBL" id="VVYV01000063">
    <property type="protein sequence ID" value="KAA5412707.1"/>
    <property type="molecule type" value="Genomic_DNA"/>
</dbReference>
<accession>A0A642PPD6</accession>
<evidence type="ECO:0000313" key="2">
    <source>
        <dbReference type="Proteomes" id="UP000448877"/>
    </source>
</evidence>
<reference evidence="1 2" key="1">
    <citation type="journal article" date="2019" name="Nat. Med.">
        <title>A library of human gut bacterial isolates paired with longitudinal multiomics data enables mechanistic microbiome research.</title>
        <authorList>
            <person name="Poyet M."/>
            <person name="Groussin M."/>
            <person name="Gibbons S.M."/>
            <person name="Avila-Pacheco J."/>
            <person name="Jiang X."/>
            <person name="Kearney S.M."/>
            <person name="Perrotta A.R."/>
            <person name="Berdy B."/>
            <person name="Zhao S."/>
            <person name="Lieberman T.D."/>
            <person name="Swanson P.K."/>
            <person name="Smith M."/>
            <person name="Roesemann S."/>
            <person name="Alexander J.E."/>
            <person name="Rich S.A."/>
            <person name="Livny J."/>
            <person name="Vlamakis H."/>
            <person name="Clish C."/>
            <person name="Bullock K."/>
            <person name="Deik A."/>
            <person name="Scott J."/>
            <person name="Pierce K.A."/>
            <person name="Xavier R.J."/>
            <person name="Alm E.J."/>
        </authorList>
    </citation>
    <scope>NUCLEOTIDE SEQUENCE [LARGE SCALE GENOMIC DNA]</scope>
    <source>
        <strain evidence="1 2">BIOML-A6</strain>
    </source>
</reference>
<protein>
    <recommendedName>
        <fullName evidence="3">Phage tail protein</fullName>
    </recommendedName>
</protein>
<comment type="caution">
    <text evidence="1">The sequence shown here is derived from an EMBL/GenBank/DDBJ whole genome shotgun (WGS) entry which is preliminary data.</text>
</comment>
<proteinExistence type="predicted"/>
<name>A0A642PPD6_9BACE</name>
<dbReference type="GeneID" id="66308464"/>
<evidence type="ECO:0008006" key="3">
    <source>
        <dbReference type="Google" id="ProtNLM"/>
    </source>
</evidence>